<dbReference type="RefSeq" id="WP_259546655.1">
    <property type="nucleotide sequence ID" value="NZ_BAABHW010000001.1"/>
</dbReference>
<dbReference type="EMBL" id="BAABHW010000001">
    <property type="protein sequence ID" value="GAA5067346.1"/>
    <property type="molecule type" value="Genomic_DNA"/>
</dbReference>
<dbReference type="Proteomes" id="UP001499910">
    <property type="component" value="Unassembled WGS sequence"/>
</dbReference>
<dbReference type="InterPro" id="IPR009003">
    <property type="entry name" value="Peptidase_S1_PA"/>
</dbReference>
<comment type="caution">
    <text evidence="3">The sequence shown here is derived from an EMBL/GenBank/DDBJ whole genome shotgun (WGS) entry which is preliminary data.</text>
</comment>
<dbReference type="Pfam" id="PF13365">
    <property type="entry name" value="Trypsin_2"/>
    <property type="match status" value="1"/>
</dbReference>
<dbReference type="InterPro" id="IPR036366">
    <property type="entry name" value="PGBDSf"/>
</dbReference>
<evidence type="ECO:0000313" key="3">
    <source>
        <dbReference type="EMBL" id="GAA5067346.1"/>
    </source>
</evidence>
<accession>A0ABP9KWZ7</accession>
<feature type="domain" description="Peptidoglycan binding-like" evidence="2">
    <location>
        <begin position="188"/>
        <end position="241"/>
    </location>
</feature>
<dbReference type="InterPro" id="IPR002477">
    <property type="entry name" value="Peptidoglycan-bd-like"/>
</dbReference>
<evidence type="ECO:0000313" key="4">
    <source>
        <dbReference type="Proteomes" id="UP001499910"/>
    </source>
</evidence>
<dbReference type="Gene3D" id="1.10.101.10">
    <property type="entry name" value="PGBD-like superfamily/PGBD"/>
    <property type="match status" value="1"/>
</dbReference>
<proteinExistence type="predicted"/>
<dbReference type="Pfam" id="PF01471">
    <property type="entry name" value="PG_binding_1"/>
    <property type="match status" value="1"/>
</dbReference>
<dbReference type="SUPFAM" id="SSF50494">
    <property type="entry name" value="Trypsin-like serine proteases"/>
    <property type="match status" value="1"/>
</dbReference>
<gene>
    <name evidence="3" type="ORF">GCM10023209_06910</name>
</gene>
<organism evidence="3 4">
    <name type="scientific">[Roseibacterium] beibuensis</name>
    <dbReference type="NCBI Taxonomy" id="1193142"/>
    <lineage>
        <taxon>Bacteria</taxon>
        <taxon>Pseudomonadati</taxon>
        <taxon>Pseudomonadota</taxon>
        <taxon>Alphaproteobacteria</taxon>
        <taxon>Rhodobacterales</taxon>
        <taxon>Roseobacteraceae</taxon>
        <taxon>Roseicyclus</taxon>
    </lineage>
</organism>
<feature type="chain" id="PRO_5046219074" evidence="1">
    <location>
        <begin position="29"/>
        <end position="616"/>
    </location>
</feature>
<keyword evidence="1" id="KW-0732">Signal</keyword>
<evidence type="ECO:0000256" key="1">
    <source>
        <dbReference type="SAM" id="SignalP"/>
    </source>
</evidence>
<name>A0ABP9KWZ7_9RHOB</name>
<feature type="signal peptide" evidence="1">
    <location>
        <begin position="1"/>
        <end position="28"/>
    </location>
</feature>
<reference evidence="4" key="1">
    <citation type="journal article" date="2019" name="Int. J. Syst. Evol. Microbiol.">
        <title>The Global Catalogue of Microorganisms (GCM) 10K type strain sequencing project: providing services to taxonomists for standard genome sequencing and annotation.</title>
        <authorList>
            <consortium name="The Broad Institute Genomics Platform"/>
            <consortium name="The Broad Institute Genome Sequencing Center for Infectious Disease"/>
            <person name="Wu L."/>
            <person name="Ma J."/>
        </authorList>
    </citation>
    <scope>NUCLEOTIDE SEQUENCE [LARGE SCALE GENOMIC DNA]</scope>
    <source>
        <strain evidence="4">JCM 18015</strain>
    </source>
</reference>
<dbReference type="SUPFAM" id="SSF47090">
    <property type="entry name" value="PGBD-like"/>
    <property type="match status" value="1"/>
</dbReference>
<dbReference type="InterPro" id="IPR036365">
    <property type="entry name" value="PGBD-like_sf"/>
</dbReference>
<dbReference type="Gene3D" id="2.40.10.120">
    <property type="match status" value="1"/>
</dbReference>
<keyword evidence="4" id="KW-1185">Reference proteome</keyword>
<evidence type="ECO:0000259" key="2">
    <source>
        <dbReference type="Pfam" id="PF01471"/>
    </source>
</evidence>
<protein>
    <submittedName>
        <fullName evidence="3">Trypsin-like peptidase domain-containing protein</fullName>
    </submittedName>
</protein>
<sequence>MLTTFLRGILALTLVLGLGVSLAGPASAQDPDQRVWIQIESYPDLATTEQRTRAYAQLLEDVNGFRAGARFYAIALGPYARAEAVTLLGQLRAQGLIPGDSFLQDGQAFTEQFFPVGVNTLAGDSVVTTEGVVASAEDASEELAEEVVDAVAEEVAEEVVEEVTPPEPASLPEETVAEARQSEAQLTREQRDALQIALQYYGFYRGGIDGAFGPGTRAAMSAWQQSRGYEPTGILTTRQRAELLNQRAEELARLGITTVRDDGAGIEIDLPLGMVEFSEYNFPFAQYDSINDSGLQVLLISQPGDRATLFGLYEIMQTLEIVPMQGERERQGDRFLLTGQSATLRSHTEARVVGGAVKGFTLIWGPERDEDVEQILPIMQETISYFDGALDPAFVPEGAGQDIDLVSGFEVRRPEVLRTGFFIDSRGTVLTTTEAVTGPTGQCSRVLIDNAYEADIAYRDDALGIAVLRPRTALAPLDYARMAETPGRVRGEIAVAGFPFNGALSAASTSFGSISALSGVNGETTVQRLDVETADSEAGAPVIDASGAVLGMVLPGMLDGRALPGEVTLALRGDQLLPILQQAGVAPQIATPAGMMNRENLSRLGADIAVRVSCWN</sequence>